<dbReference type="AlphaFoldDB" id="A0A6A4NMX3"/>
<keyword evidence="3" id="KW-1185">Reference proteome</keyword>
<proteinExistence type="predicted"/>
<name>A0A6A4NMX3_LUPAL</name>
<sequence length="47" mass="5351">MAIRGLISLVFLISGFIEFDVVYSYTRPLPRKTLFTPQSDDDSSPEQ</sequence>
<feature type="transmembrane region" description="Helical" evidence="1">
    <location>
        <begin position="6"/>
        <end position="25"/>
    </location>
</feature>
<dbReference type="Proteomes" id="UP000447434">
    <property type="component" value="Chromosome 20"/>
</dbReference>
<comment type="caution">
    <text evidence="2">The sequence shown here is derived from an EMBL/GenBank/DDBJ whole genome shotgun (WGS) entry which is preliminary data.</text>
</comment>
<keyword evidence="1" id="KW-0812">Transmembrane</keyword>
<evidence type="ECO:0000313" key="3">
    <source>
        <dbReference type="Proteomes" id="UP000447434"/>
    </source>
</evidence>
<keyword evidence="1" id="KW-0472">Membrane</keyword>
<evidence type="ECO:0000313" key="2">
    <source>
        <dbReference type="EMBL" id="KAE9590842.1"/>
    </source>
</evidence>
<keyword evidence="1" id="KW-1133">Transmembrane helix</keyword>
<accession>A0A6A4NMX3</accession>
<gene>
    <name evidence="2" type="ORF">Lalb_Chr20g0111891</name>
</gene>
<dbReference type="EMBL" id="WOCE01000020">
    <property type="protein sequence ID" value="KAE9590842.1"/>
    <property type="molecule type" value="Genomic_DNA"/>
</dbReference>
<protein>
    <submittedName>
        <fullName evidence="2">Uncharacterized protein</fullName>
    </submittedName>
</protein>
<organism evidence="2 3">
    <name type="scientific">Lupinus albus</name>
    <name type="common">White lupine</name>
    <name type="synonym">Lupinus termis</name>
    <dbReference type="NCBI Taxonomy" id="3870"/>
    <lineage>
        <taxon>Eukaryota</taxon>
        <taxon>Viridiplantae</taxon>
        <taxon>Streptophyta</taxon>
        <taxon>Embryophyta</taxon>
        <taxon>Tracheophyta</taxon>
        <taxon>Spermatophyta</taxon>
        <taxon>Magnoliopsida</taxon>
        <taxon>eudicotyledons</taxon>
        <taxon>Gunneridae</taxon>
        <taxon>Pentapetalae</taxon>
        <taxon>rosids</taxon>
        <taxon>fabids</taxon>
        <taxon>Fabales</taxon>
        <taxon>Fabaceae</taxon>
        <taxon>Papilionoideae</taxon>
        <taxon>50 kb inversion clade</taxon>
        <taxon>genistoids sensu lato</taxon>
        <taxon>core genistoids</taxon>
        <taxon>Genisteae</taxon>
        <taxon>Lupinus</taxon>
    </lineage>
</organism>
<reference evidence="3" key="1">
    <citation type="journal article" date="2020" name="Nat. Commun.">
        <title>Genome sequence of the cluster root forming white lupin.</title>
        <authorList>
            <person name="Hufnagel B."/>
            <person name="Marques A."/>
            <person name="Soriano A."/>
            <person name="Marques L."/>
            <person name="Divol F."/>
            <person name="Doumas P."/>
            <person name="Sallet E."/>
            <person name="Mancinotti D."/>
            <person name="Carrere S."/>
            <person name="Marande W."/>
            <person name="Arribat S."/>
            <person name="Keller J."/>
            <person name="Huneau C."/>
            <person name="Blein T."/>
            <person name="Aime D."/>
            <person name="Laguerre M."/>
            <person name="Taylor J."/>
            <person name="Schubert V."/>
            <person name="Nelson M."/>
            <person name="Geu-Flores F."/>
            <person name="Crespi M."/>
            <person name="Gallardo-Guerrero K."/>
            <person name="Delaux P.-M."/>
            <person name="Salse J."/>
            <person name="Berges H."/>
            <person name="Guyot R."/>
            <person name="Gouzy J."/>
            <person name="Peret B."/>
        </authorList>
    </citation>
    <scope>NUCLEOTIDE SEQUENCE [LARGE SCALE GENOMIC DNA]</scope>
    <source>
        <strain evidence="3">cv. Amiga</strain>
    </source>
</reference>
<evidence type="ECO:0000256" key="1">
    <source>
        <dbReference type="SAM" id="Phobius"/>
    </source>
</evidence>